<dbReference type="Proteomes" id="UP000199399">
    <property type="component" value="Unassembled WGS sequence"/>
</dbReference>
<organism evidence="1 2">
    <name type="scientific">Sulfitobacter delicatus</name>
    <dbReference type="NCBI Taxonomy" id="218672"/>
    <lineage>
        <taxon>Bacteria</taxon>
        <taxon>Pseudomonadati</taxon>
        <taxon>Pseudomonadota</taxon>
        <taxon>Alphaproteobacteria</taxon>
        <taxon>Rhodobacterales</taxon>
        <taxon>Roseobacteraceae</taxon>
        <taxon>Sulfitobacter</taxon>
    </lineage>
</organism>
<evidence type="ECO:0000313" key="1">
    <source>
        <dbReference type="EMBL" id="SDG72779.1"/>
    </source>
</evidence>
<dbReference type="EMBL" id="FNBP01000011">
    <property type="protein sequence ID" value="SDG72779.1"/>
    <property type="molecule type" value="Genomic_DNA"/>
</dbReference>
<gene>
    <name evidence="1" type="ORF">SAMN04489759_11119</name>
</gene>
<dbReference type="STRING" id="218672.SAMN04489759_11119"/>
<dbReference type="AlphaFoldDB" id="A0A1G7WLN2"/>
<evidence type="ECO:0000313" key="2">
    <source>
        <dbReference type="Proteomes" id="UP000199399"/>
    </source>
</evidence>
<proteinExistence type="predicted"/>
<sequence length="52" mass="5732">MTAPKTLYKIVLADTSQLPAYNVSALKEGGIVDEGQVYTLRITRVSKFKSTK</sequence>
<accession>A0A1G7WLN2</accession>
<protein>
    <submittedName>
        <fullName evidence="1">Uncharacterized protein</fullName>
    </submittedName>
</protein>
<reference evidence="2" key="1">
    <citation type="submission" date="2016-10" db="EMBL/GenBank/DDBJ databases">
        <authorList>
            <person name="Varghese N."/>
            <person name="Submissions S."/>
        </authorList>
    </citation>
    <scope>NUCLEOTIDE SEQUENCE [LARGE SCALE GENOMIC DNA]</scope>
    <source>
        <strain evidence="2">DSM 16477</strain>
    </source>
</reference>
<name>A0A1G7WLN2_9RHOB</name>
<keyword evidence="2" id="KW-1185">Reference proteome</keyword>
<dbReference type="RefSeq" id="WP_156505593.1">
    <property type="nucleotide sequence ID" value="NZ_FNBP01000011.1"/>
</dbReference>